<evidence type="ECO:0000313" key="3">
    <source>
        <dbReference type="Proteomes" id="UP000887013"/>
    </source>
</evidence>
<dbReference type="AlphaFoldDB" id="A0A8X6U3C1"/>
<name>A0A8X6U3C1_NEPPI</name>
<proteinExistence type="predicted"/>
<keyword evidence="3" id="KW-1185">Reference proteome</keyword>
<dbReference type="Proteomes" id="UP000887013">
    <property type="component" value="Unassembled WGS sequence"/>
</dbReference>
<reference evidence="2" key="1">
    <citation type="submission" date="2020-08" db="EMBL/GenBank/DDBJ databases">
        <title>Multicomponent nature underlies the extraordinary mechanical properties of spider dragline silk.</title>
        <authorList>
            <person name="Kono N."/>
            <person name="Nakamura H."/>
            <person name="Mori M."/>
            <person name="Yoshida Y."/>
            <person name="Ohtoshi R."/>
            <person name="Malay A.D."/>
            <person name="Moran D.A.P."/>
            <person name="Tomita M."/>
            <person name="Numata K."/>
            <person name="Arakawa K."/>
        </authorList>
    </citation>
    <scope>NUCLEOTIDE SEQUENCE</scope>
</reference>
<gene>
    <name evidence="2" type="ORF">NPIL_19681</name>
</gene>
<comment type="caution">
    <text evidence="2">The sequence shown here is derived from an EMBL/GenBank/DDBJ whole genome shotgun (WGS) entry which is preliminary data.</text>
</comment>
<organism evidence="2 3">
    <name type="scientific">Nephila pilipes</name>
    <name type="common">Giant wood spider</name>
    <name type="synonym">Nephila maculata</name>
    <dbReference type="NCBI Taxonomy" id="299642"/>
    <lineage>
        <taxon>Eukaryota</taxon>
        <taxon>Metazoa</taxon>
        <taxon>Ecdysozoa</taxon>
        <taxon>Arthropoda</taxon>
        <taxon>Chelicerata</taxon>
        <taxon>Arachnida</taxon>
        <taxon>Araneae</taxon>
        <taxon>Araneomorphae</taxon>
        <taxon>Entelegynae</taxon>
        <taxon>Araneoidea</taxon>
        <taxon>Nephilidae</taxon>
        <taxon>Nephila</taxon>
    </lineage>
</organism>
<accession>A0A8X6U3C1</accession>
<protein>
    <submittedName>
        <fullName evidence="2">Uncharacterized protein</fullName>
    </submittedName>
</protein>
<evidence type="ECO:0000313" key="2">
    <source>
        <dbReference type="EMBL" id="GFT77491.1"/>
    </source>
</evidence>
<dbReference type="EMBL" id="BMAW01071313">
    <property type="protein sequence ID" value="GFT77491.1"/>
    <property type="molecule type" value="Genomic_DNA"/>
</dbReference>
<feature type="region of interest" description="Disordered" evidence="1">
    <location>
        <begin position="40"/>
        <end position="76"/>
    </location>
</feature>
<evidence type="ECO:0000256" key="1">
    <source>
        <dbReference type="SAM" id="MobiDB-lite"/>
    </source>
</evidence>
<sequence>MKPYKTKCKIIPSNFPGEGIIFRLGTRATLEDRVENGNLGLSRKADGKADSGLITPPAGGGMNELISEETQKNINY</sequence>